<evidence type="ECO:0000259" key="2">
    <source>
        <dbReference type="Pfam" id="PF05598"/>
    </source>
</evidence>
<dbReference type="Proteomes" id="UP000823201">
    <property type="component" value="Unassembled WGS sequence"/>
</dbReference>
<evidence type="ECO:0000313" key="4">
    <source>
        <dbReference type="EMBL" id="MBM7658744.1"/>
    </source>
</evidence>
<dbReference type="InterPro" id="IPR008490">
    <property type="entry name" value="Transposase_InsH_N"/>
</dbReference>
<feature type="domain" description="Transposase DDE" evidence="3">
    <location>
        <begin position="351"/>
        <end position="439"/>
    </location>
</feature>
<name>A0ABS2QAC7_9BACL</name>
<dbReference type="InterPro" id="IPR047710">
    <property type="entry name" value="Transpos_IS5-like"/>
</dbReference>
<evidence type="ECO:0000313" key="5">
    <source>
        <dbReference type="Proteomes" id="UP000823201"/>
    </source>
</evidence>
<comment type="caution">
    <text evidence="4">The sequence shown here is derived from an EMBL/GenBank/DDBJ whole genome shotgun (WGS) entry which is preliminary data.</text>
</comment>
<sequence>MYFNQVQMTIEDFSTPLPLDPDNRWVRWASMIPWDQLNKTYSALFKKNGHPAYNVRVAVGSLLVKQLLNLSDEGTVRAISESHYLQFFIGLPSFTLHCPFDASTLTRFRKRLADTTILRTANEYLIQNAERPEKDESNKDDDPPSNDGPKGTMIVDATCAPSDIAFPTDVRLLHVTRIHLEKLIDELWNSSFGKKPRTRRRQARMAYLRFARNRKPSSKKVRQAVRQQLGYVKRDLAFISQLTEKDAHLFEKQEQIINTAQLIYEQQNEMYRTKKHRVDHRIVSFDQPYVRPIQRGKAKAATEFGPKFEITVIDGYTRLSKLSWENYNESQFLIEKIEAYHQSYDHYPARVLADKIYATRANRQFCKSKGIHLQGPPLGRPRKVDDLDKKIHYQDSCERNQVESKFGTLKTFHGLERLCSRLKETSELEIELAILGLNLCKRARSSFVALFNSLFFSFKVRINGTRVTLIMR</sequence>
<dbReference type="PANTHER" id="PTHR33803:SF3">
    <property type="entry name" value="BLL1974 PROTEIN"/>
    <property type="match status" value="1"/>
</dbReference>
<reference evidence="4 5" key="1">
    <citation type="submission" date="2021-01" db="EMBL/GenBank/DDBJ databases">
        <title>Genomic Encyclopedia of Type Strains, Phase IV (KMG-IV): sequencing the most valuable type-strain genomes for metagenomic binning, comparative biology and taxonomic classification.</title>
        <authorList>
            <person name="Goeker M."/>
        </authorList>
    </citation>
    <scope>NUCLEOTIDE SEQUENCE [LARGE SCALE GENOMIC DNA]</scope>
    <source>
        <strain evidence="4 5">DSM 100968</strain>
    </source>
</reference>
<dbReference type="EMBL" id="JAFBEV010000022">
    <property type="protein sequence ID" value="MBM7658744.1"/>
    <property type="molecule type" value="Genomic_DNA"/>
</dbReference>
<protein>
    <recommendedName>
        <fullName evidence="6">IS5 family transposase</fullName>
    </recommendedName>
</protein>
<dbReference type="InterPro" id="IPR025668">
    <property type="entry name" value="Tnp_DDE_dom"/>
</dbReference>
<evidence type="ECO:0000256" key="1">
    <source>
        <dbReference type="SAM" id="MobiDB-lite"/>
    </source>
</evidence>
<dbReference type="RefSeq" id="WP_415641023.1">
    <property type="nucleotide sequence ID" value="NZ_CBCRXA010000007.1"/>
</dbReference>
<feature type="domain" description="Transposase InsH N-terminal" evidence="2">
    <location>
        <begin position="20"/>
        <end position="111"/>
    </location>
</feature>
<proteinExistence type="predicted"/>
<feature type="compositionally biased region" description="Basic and acidic residues" evidence="1">
    <location>
        <begin position="130"/>
        <end position="142"/>
    </location>
</feature>
<evidence type="ECO:0000259" key="3">
    <source>
        <dbReference type="Pfam" id="PF13586"/>
    </source>
</evidence>
<organism evidence="4 5">
    <name type="scientific">Sporolactobacillus spathodeae</name>
    <dbReference type="NCBI Taxonomy" id="1465502"/>
    <lineage>
        <taxon>Bacteria</taxon>
        <taxon>Bacillati</taxon>
        <taxon>Bacillota</taxon>
        <taxon>Bacilli</taxon>
        <taxon>Bacillales</taxon>
        <taxon>Sporolactobacillaceae</taxon>
        <taxon>Sporolactobacillus</taxon>
    </lineage>
</organism>
<keyword evidence="5" id="KW-1185">Reference proteome</keyword>
<gene>
    <name evidence="4" type="ORF">JOC27_002206</name>
</gene>
<feature type="region of interest" description="Disordered" evidence="1">
    <location>
        <begin position="128"/>
        <end position="154"/>
    </location>
</feature>
<dbReference type="PANTHER" id="PTHR33803">
    <property type="entry name" value="IS1478 TRANSPOSASE"/>
    <property type="match status" value="1"/>
</dbReference>
<evidence type="ECO:0008006" key="6">
    <source>
        <dbReference type="Google" id="ProtNLM"/>
    </source>
</evidence>
<dbReference type="Pfam" id="PF13586">
    <property type="entry name" value="DDE_Tnp_1_2"/>
    <property type="match status" value="1"/>
</dbReference>
<accession>A0ABS2QAC7</accession>
<dbReference type="NCBIfam" id="NF033578">
    <property type="entry name" value="transpos_IS5_1"/>
    <property type="match status" value="1"/>
</dbReference>
<dbReference type="Pfam" id="PF05598">
    <property type="entry name" value="DUF772"/>
    <property type="match status" value="1"/>
</dbReference>